<evidence type="ECO:0000256" key="1">
    <source>
        <dbReference type="ARBA" id="ARBA00004308"/>
    </source>
</evidence>
<comment type="subcellular location">
    <subcellularLocation>
        <location evidence="1">Endomembrane system</location>
    </subcellularLocation>
</comment>
<evidence type="ECO:0000313" key="7">
    <source>
        <dbReference type="Proteomes" id="UP000679352"/>
    </source>
</evidence>
<keyword evidence="2" id="KW-0813">Transport</keyword>
<dbReference type="PANTHER" id="PTHR30024">
    <property type="entry name" value="ALIPHATIC SULFONATES-BINDING PROTEIN-RELATED"/>
    <property type="match status" value="1"/>
</dbReference>
<keyword evidence="3" id="KW-1003">Cell membrane</keyword>
<keyword evidence="4" id="KW-0997">Cell inner membrane</keyword>
<dbReference type="Pfam" id="PF13379">
    <property type="entry name" value="NMT1_2"/>
    <property type="match status" value="1"/>
</dbReference>
<organism evidence="6 7">
    <name type="scientific">Gemmobacter fulvus</name>
    <dbReference type="NCBI Taxonomy" id="2840474"/>
    <lineage>
        <taxon>Bacteria</taxon>
        <taxon>Pseudomonadati</taxon>
        <taxon>Pseudomonadota</taxon>
        <taxon>Alphaproteobacteria</taxon>
        <taxon>Rhodobacterales</taxon>
        <taxon>Paracoccaceae</taxon>
        <taxon>Gemmobacter</taxon>
    </lineage>
</organism>
<evidence type="ECO:0000256" key="2">
    <source>
        <dbReference type="ARBA" id="ARBA00022448"/>
    </source>
</evidence>
<name>A0A975S203_9RHOB</name>
<keyword evidence="7" id="KW-1185">Reference proteome</keyword>
<proteinExistence type="predicted"/>
<dbReference type="GO" id="GO:0012505">
    <property type="term" value="C:endomembrane system"/>
    <property type="evidence" value="ECO:0007669"/>
    <property type="project" value="UniProtKB-SubCell"/>
</dbReference>
<dbReference type="SUPFAM" id="SSF53850">
    <property type="entry name" value="Periplasmic binding protein-like II"/>
    <property type="match status" value="1"/>
</dbReference>
<dbReference type="Gene3D" id="3.40.190.10">
    <property type="entry name" value="Periplasmic binding protein-like II"/>
    <property type="match status" value="2"/>
</dbReference>
<evidence type="ECO:0000313" key="6">
    <source>
        <dbReference type="EMBL" id="QWK90861.1"/>
    </source>
</evidence>
<sequence length="387" mass="40459">MTRALPLGFIPLVDAAPLIIAAELGFAEEEGLAVSLHRAASWSMLRDMLDFGQVDAAQMLSVVPVARALGLGGGTVPLEAPMVLSLNGQVLGLSARLAAAMRATGLPFRFGEARAAGLALAATPIRIGVPFPFSMQAALVQYWLAHAAPAAQVTIRTVPPPRMAEALAAGEVDAFCVGEPWGSHAVEVAGAELLLPGAAIWSQAPEKVLATRAGWCEAEPDLAGRLLRALWRAARWLGDAANRVTAAELLARPAHLGIAAELIDRALTGRLLITRAGAEEAVPQFLEFHAGAANFPWRSQAAWIGADLAARHGLAPDAAIAAARATFRSDLFRLHLGPAGAVLPRASDKAEGMLTAAEAVPAVKGTLILARNRFFDGQIFDPAAPQR</sequence>
<accession>A0A975S203</accession>
<dbReference type="AlphaFoldDB" id="A0A975S203"/>
<dbReference type="RefSeq" id="WP_215503052.1">
    <property type="nucleotide sequence ID" value="NZ_CP076361.1"/>
</dbReference>
<evidence type="ECO:0000256" key="4">
    <source>
        <dbReference type="ARBA" id="ARBA00022519"/>
    </source>
</evidence>
<dbReference type="KEGG" id="gfu:KM031_02825"/>
<protein>
    <submittedName>
        <fullName evidence="6">ABC transporter substrate-binding protein</fullName>
    </submittedName>
</protein>
<dbReference type="PANTHER" id="PTHR30024:SF43">
    <property type="entry name" value="BLL4572 PROTEIN"/>
    <property type="match status" value="1"/>
</dbReference>
<dbReference type="CDD" id="cd13553">
    <property type="entry name" value="PBP2_NrtA_CpmA_like"/>
    <property type="match status" value="1"/>
</dbReference>
<evidence type="ECO:0000256" key="3">
    <source>
        <dbReference type="ARBA" id="ARBA00022475"/>
    </source>
</evidence>
<dbReference type="InterPro" id="IPR044527">
    <property type="entry name" value="NrtA/CpmA_ABC-bd_dom"/>
</dbReference>
<evidence type="ECO:0000256" key="5">
    <source>
        <dbReference type="ARBA" id="ARBA00023136"/>
    </source>
</evidence>
<reference evidence="6" key="1">
    <citation type="submission" date="2021-06" db="EMBL/GenBank/DDBJ databases">
        <title>Direct submission.</title>
        <authorList>
            <person name="Lee C.-S."/>
            <person name="Jin L."/>
        </authorList>
    </citation>
    <scope>NUCLEOTIDE SEQUENCE</scope>
    <source>
        <strain evidence="6">Con5</strain>
    </source>
</reference>
<dbReference type="EMBL" id="CP076361">
    <property type="protein sequence ID" value="QWK90861.1"/>
    <property type="molecule type" value="Genomic_DNA"/>
</dbReference>
<dbReference type="Proteomes" id="UP000679352">
    <property type="component" value="Chromosome"/>
</dbReference>
<keyword evidence="5" id="KW-0472">Membrane</keyword>
<gene>
    <name evidence="6" type="ORF">KM031_02825</name>
</gene>